<evidence type="ECO:0000313" key="1">
    <source>
        <dbReference type="EMBL" id="CAD7051121.1"/>
    </source>
</evidence>
<dbReference type="Proteomes" id="UP000606921">
    <property type="component" value="Unassembled WGS sequence"/>
</dbReference>
<sequence length="55" mass="6162">MTVSRDLDLPAAISEEVLGLFLEDNDLDALTDILVQSLEEALRILRDEIRGDVLH</sequence>
<dbReference type="EMBL" id="CABFWF030000015">
    <property type="protein sequence ID" value="CAD7051121.1"/>
    <property type="molecule type" value="Genomic_DNA"/>
</dbReference>
<gene>
    <name evidence="1" type="ORF">REJC140_01685</name>
</gene>
<accession>A0ABM8PVP5</accession>
<evidence type="ECO:0008006" key="3">
    <source>
        <dbReference type="Google" id="ProtNLM"/>
    </source>
</evidence>
<evidence type="ECO:0000313" key="2">
    <source>
        <dbReference type="Proteomes" id="UP000606921"/>
    </source>
</evidence>
<proteinExistence type="predicted"/>
<organism evidence="1 2">
    <name type="scientific">Pseudorhizobium endolithicum</name>
    <dbReference type="NCBI Taxonomy" id="1191678"/>
    <lineage>
        <taxon>Bacteria</taxon>
        <taxon>Pseudomonadati</taxon>
        <taxon>Pseudomonadota</taxon>
        <taxon>Alphaproteobacteria</taxon>
        <taxon>Hyphomicrobiales</taxon>
        <taxon>Rhizobiaceae</taxon>
        <taxon>Rhizobium/Agrobacterium group</taxon>
        <taxon>Pseudorhizobium</taxon>
    </lineage>
</organism>
<dbReference type="RefSeq" id="WP_185928040.1">
    <property type="nucleotide sequence ID" value="NZ_CABFWF030000015.1"/>
</dbReference>
<reference evidence="1 2" key="1">
    <citation type="submission" date="2020-11" db="EMBL/GenBank/DDBJ databases">
        <authorList>
            <person name="Lassalle F."/>
        </authorList>
    </citation>
    <scope>NUCLEOTIDE SEQUENCE [LARGE SCALE GENOMIC DNA]</scope>
    <source>
        <strain evidence="1 2">JC140</strain>
    </source>
</reference>
<keyword evidence="2" id="KW-1185">Reference proteome</keyword>
<name>A0ABM8PVP5_9HYPH</name>
<protein>
    <recommendedName>
        <fullName evidence="3">IS256 family transposase</fullName>
    </recommendedName>
</protein>
<comment type="caution">
    <text evidence="1">The sequence shown here is derived from an EMBL/GenBank/DDBJ whole genome shotgun (WGS) entry which is preliminary data.</text>
</comment>